<dbReference type="OrthoDB" id="2680086at2"/>
<keyword evidence="4" id="KW-1185">Reference proteome</keyword>
<dbReference type="Pfam" id="PF02517">
    <property type="entry name" value="Rce1-like"/>
    <property type="match status" value="1"/>
</dbReference>
<keyword evidence="3" id="KW-0378">Hydrolase</keyword>
<evidence type="ECO:0000259" key="2">
    <source>
        <dbReference type="Pfam" id="PF02517"/>
    </source>
</evidence>
<keyword evidence="3" id="KW-0645">Protease</keyword>
<dbReference type="GO" id="GO:0006508">
    <property type="term" value="P:proteolysis"/>
    <property type="evidence" value="ECO:0007669"/>
    <property type="project" value="UniProtKB-KW"/>
</dbReference>
<feature type="transmembrane region" description="Helical" evidence="1">
    <location>
        <begin position="135"/>
        <end position="155"/>
    </location>
</feature>
<evidence type="ECO:0000256" key="1">
    <source>
        <dbReference type="SAM" id="Phobius"/>
    </source>
</evidence>
<gene>
    <name evidence="3" type="ORF">EDD31_2006</name>
</gene>
<reference evidence="3 4" key="1">
    <citation type="submission" date="2018-11" db="EMBL/GenBank/DDBJ databases">
        <title>Sequencing the genomes of 1000 actinobacteria strains.</title>
        <authorList>
            <person name="Klenk H.-P."/>
        </authorList>
    </citation>
    <scope>NUCLEOTIDE SEQUENCE [LARGE SCALE GENOMIC DNA]</scope>
    <source>
        <strain evidence="3 4">DSM 11294</strain>
    </source>
</reference>
<dbReference type="InterPro" id="IPR003675">
    <property type="entry name" value="Rce1/LyrA-like_dom"/>
</dbReference>
<keyword evidence="1" id="KW-0812">Transmembrane</keyword>
<protein>
    <submittedName>
        <fullName evidence="3">CAAX prenyl protease-like protein</fullName>
    </submittedName>
</protein>
<dbReference type="EMBL" id="RKHK01000001">
    <property type="protein sequence ID" value="ROR73619.1"/>
    <property type="molecule type" value="Genomic_DNA"/>
</dbReference>
<name>A0A3N2BEF2_9MICO</name>
<evidence type="ECO:0000313" key="4">
    <source>
        <dbReference type="Proteomes" id="UP000280668"/>
    </source>
</evidence>
<accession>A0A3N2BEF2</accession>
<feature type="transmembrane region" description="Helical" evidence="1">
    <location>
        <begin position="167"/>
        <end position="186"/>
    </location>
</feature>
<sequence>MLKIRLTSASVVRVNTTGATSDVPETVTESLPYHRLGHAVPRPRWWRPLLALLLSGGFFLIGMLGLITTFALAGSPILEDPLSLLDLYDPANFALNFLLLILLLPSVLAGFRIVGWKPVGLLHSVAGRLRWRWMARCVLPAAVIMTLVLGAMTALDLAIDGPIEIEPAAWLLFALILLLTPLQAAAEEYAFRGALMQAIGQWLRHPAWAILLPAPLFILGHAYNAPGQISVGVFAIAMGWVTWRTGGLEAAIVLHIANNLWALLHGAIGLSNLNSTDVGWLTAVSGSLVPIVYAVWIELMWRRSQSRPSATREIARAVA</sequence>
<keyword evidence="1" id="KW-1133">Transmembrane helix</keyword>
<dbReference type="AlphaFoldDB" id="A0A3N2BEF2"/>
<dbReference type="GO" id="GO:0004175">
    <property type="term" value="F:endopeptidase activity"/>
    <property type="evidence" value="ECO:0007669"/>
    <property type="project" value="UniProtKB-ARBA"/>
</dbReference>
<evidence type="ECO:0000313" key="3">
    <source>
        <dbReference type="EMBL" id="ROR73619.1"/>
    </source>
</evidence>
<proteinExistence type="predicted"/>
<feature type="transmembrane region" description="Helical" evidence="1">
    <location>
        <begin position="278"/>
        <end position="297"/>
    </location>
</feature>
<comment type="caution">
    <text evidence="3">The sequence shown here is derived from an EMBL/GenBank/DDBJ whole genome shotgun (WGS) entry which is preliminary data.</text>
</comment>
<feature type="transmembrane region" description="Helical" evidence="1">
    <location>
        <begin position="49"/>
        <end position="73"/>
    </location>
</feature>
<dbReference type="GO" id="GO:0080120">
    <property type="term" value="P:CAAX-box protein maturation"/>
    <property type="evidence" value="ECO:0007669"/>
    <property type="project" value="UniProtKB-ARBA"/>
</dbReference>
<feature type="transmembrane region" description="Helical" evidence="1">
    <location>
        <begin position="93"/>
        <end position="114"/>
    </location>
</feature>
<feature type="transmembrane region" description="Helical" evidence="1">
    <location>
        <begin position="252"/>
        <end position="272"/>
    </location>
</feature>
<feature type="domain" description="CAAX prenyl protease 2/Lysostaphin resistance protein A-like" evidence="2">
    <location>
        <begin position="170"/>
        <end position="260"/>
    </location>
</feature>
<keyword evidence="1" id="KW-0472">Membrane</keyword>
<dbReference type="Proteomes" id="UP000280668">
    <property type="component" value="Unassembled WGS sequence"/>
</dbReference>
<organism evidence="3 4">
    <name type="scientific">Bogoriella caseilytica</name>
    <dbReference type="NCBI Taxonomy" id="56055"/>
    <lineage>
        <taxon>Bacteria</taxon>
        <taxon>Bacillati</taxon>
        <taxon>Actinomycetota</taxon>
        <taxon>Actinomycetes</taxon>
        <taxon>Micrococcales</taxon>
        <taxon>Bogoriellaceae</taxon>
        <taxon>Bogoriella</taxon>
    </lineage>
</organism>